<keyword evidence="8" id="KW-0547">Nucleotide-binding</keyword>
<reference evidence="18 20" key="3">
    <citation type="submission" date="2020-08" db="EMBL/GenBank/DDBJ databases">
        <title>Genomic Encyclopedia of Type Strains, Phase IV (KMG-V): Genome sequencing to study the core and pangenomes of soil and plant-associated prokaryotes.</title>
        <authorList>
            <person name="Whitman W."/>
        </authorList>
    </citation>
    <scope>NUCLEOTIDE SEQUENCE [LARGE SCALE GENOMIC DNA]</scope>
    <source>
        <strain evidence="18 20">D1</strain>
    </source>
</reference>
<dbReference type="CDD" id="cd00082">
    <property type="entry name" value="HisKA"/>
    <property type="match status" value="1"/>
</dbReference>
<dbReference type="SUPFAM" id="SSF47384">
    <property type="entry name" value="Homodimeric domain of signal transducing histidine kinase"/>
    <property type="match status" value="1"/>
</dbReference>
<dbReference type="InterPro" id="IPR005467">
    <property type="entry name" value="His_kinase_dom"/>
</dbReference>
<reference evidence="17" key="2">
    <citation type="submission" date="2018-02" db="EMBL/GenBank/DDBJ databases">
        <title>Complete genome sequence of the Methanococcus maripaludis type strain JJ (DSM 2067), a model for selenoprotein synthesis in Archaea.</title>
        <authorList>
            <person name="Poehlein A."/>
            <person name="Heym D."/>
            <person name="Quitzke V."/>
            <person name="Fersch J."/>
            <person name="Daniel R."/>
            <person name="Rother M."/>
        </authorList>
    </citation>
    <scope>NUCLEOTIDE SEQUENCE [LARGE SCALE GENOMIC DNA]</scope>
    <source>
        <strain evidence="17">DSM 2067</strain>
    </source>
</reference>
<reference evidence="19" key="1">
    <citation type="journal article" date="2018" name="Genome Announc.">
        <title>Complete Genome Sequence of the Methanococcus maripaludis Type Strain JJ (DSM 2067), a Model for Selenoprotein Synthesis in Archaea.</title>
        <authorList>
            <person name="Poehlein A."/>
            <person name="Heym D."/>
            <person name="Quitzke V."/>
            <person name="Fersch J."/>
            <person name="Daniel R."/>
            <person name="Rother M."/>
        </authorList>
    </citation>
    <scope>NUCLEOTIDE SEQUENCE [LARGE SCALE GENOMIC DNA]</scope>
    <source>
        <strain evidence="19">DSM 2067</strain>
    </source>
</reference>
<feature type="domain" description="Histidine kinase" evidence="15">
    <location>
        <begin position="397"/>
        <end position="614"/>
    </location>
</feature>
<sequence length="614" mass="68502">MRRSRIGMIGTKLLIFSIIIVLIPIVMMSYVSTDTISDLMTSNQESELDINLGILNERMDSVLVEFDTMTAYTANLPVVVNAVKNNDKDTLQDFANGLEDQSWIDLAVFTDADGNVICASYGDDDAEISSYVKKLLEKNTIYAYDILPNEEASKYSDYELDGHDALTIFTVAPIYDGDSLIGAVTYVDIMNKDDYWVDRIKEVTGDEASIYLNNVRISTTCQKDGVDFVGELADEDIYETVSKKQDVRSTVTINGVPYLAKYSPIYNIDGEVIGMTCVGTPKSPFTVLLNSVIQKIFFIAFSSLIIAVFVAVILNKKIVDSIKKLKNSAESFGRGNYDERASIDTGDELEELAESFNKMADEIRKSDKKLKSDAHTLKTSFDELKEVDNLKSEILSIVSHELRTPLTAILGYVELLKDETAGKLSEKQKEFISVISENSDRLKRITDNMSDLVTVDNKILDIKRDKINLKKEVNDILRSFDYFAESKNIVLLEDVDNLDIKGDKSKIHQVLSNLIENAIKFSKKQTKVTVMGFEDKGNIHLEITDQGPGIPKEHLGKIFDKFYQIDSSSKREVGGSGLGLAVCKKIVESHGGSIWVESKIGKGTTVHVMFPLIK</sequence>
<evidence type="ECO:0000256" key="1">
    <source>
        <dbReference type="ARBA" id="ARBA00000085"/>
    </source>
</evidence>
<dbReference type="Gene3D" id="1.10.287.130">
    <property type="match status" value="1"/>
</dbReference>
<dbReference type="AlphaFoldDB" id="A0A2L1CDF2"/>
<dbReference type="Gene3D" id="3.30.565.10">
    <property type="entry name" value="Histidine kinase-like ATPase, C-terminal domain"/>
    <property type="match status" value="1"/>
</dbReference>
<keyword evidence="7 14" id="KW-0812">Transmembrane</keyword>
<dbReference type="InterPro" id="IPR050398">
    <property type="entry name" value="HssS/ArlS-like"/>
</dbReference>
<dbReference type="FunFam" id="3.30.565.10:FF:000006">
    <property type="entry name" value="Sensor histidine kinase WalK"/>
    <property type="match status" value="1"/>
</dbReference>
<feature type="transmembrane region" description="Helical" evidence="14">
    <location>
        <begin position="12"/>
        <end position="31"/>
    </location>
</feature>
<dbReference type="SUPFAM" id="SSF103190">
    <property type="entry name" value="Sensory domain-like"/>
    <property type="match status" value="1"/>
</dbReference>
<dbReference type="Gene3D" id="3.30.450.20">
    <property type="entry name" value="PAS domain"/>
    <property type="match status" value="1"/>
</dbReference>
<evidence type="ECO:0000256" key="12">
    <source>
        <dbReference type="ARBA" id="ARBA00023012"/>
    </source>
</evidence>
<evidence type="ECO:0000313" key="17">
    <source>
        <dbReference type="EMBL" id="AVB77096.1"/>
    </source>
</evidence>
<evidence type="ECO:0000256" key="11">
    <source>
        <dbReference type="ARBA" id="ARBA00022989"/>
    </source>
</evidence>
<dbReference type="SUPFAM" id="SSF55874">
    <property type="entry name" value="ATPase domain of HSP90 chaperone/DNA topoisomerase II/histidine kinase"/>
    <property type="match status" value="1"/>
</dbReference>
<dbReference type="Proteomes" id="UP000590564">
    <property type="component" value="Unassembled WGS sequence"/>
</dbReference>
<dbReference type="EC" id="2.7.13.3" evidence="3"/>
<dbReference type="SUPFAM" id="SSF158472">
    <property type="entry name" value="HAMP domain-like"/>
    <property type="match status" value="1"/>
</dbReference>
<keyword evidence="13 14" id="KW-0472">Membrane</keyword>
<dbReference type="Pfam" id="PF00672">
    <property type="entry name" value="HAMP"/>
    <property type="match status" value="1"/>
</dbReference>
<dbReference type="InterPro" id="IPR003594">
    <property type="entry name" value="HATPase_dom"/>
</dbReference>
<dbReference type="InterPro" id="IPR004358">
    <property type="entry name" value="Sig_transdc_His_kin-like_C"/>
</dbReference>
<proteinExistence type="predicted"/>
<dbReference type="InterPro" id="IPR029151">
    <property type="entry name" value="Sensor-like_sf"/>
</dbReference>
<dbReference type="SMART" id="SM00387">
    <property type="entry name" value="HATPase_c"/>
    <property type="match status" value="1"/>
</dbReference>
<evidence type="ECO:0000256" key="4">
    <source>
        <dbReference type="ARBA" id="ARBA00022475"/>
    </source>
</evidence>
<dbReference type="Pfam" id="PF02518">
    <property type="entry name" value="HATPase_c"/>
    <property type="match status" value="1"/>
</dbReference>
<dbReference type="Gene3D" id="6.10.340.10">
    <property type="match status" value="1"/>
</dbReference>
<comment type="catalytic activity">
    <reaction evidence="1">
        <text>ATP + protein L-histidine = ADP + protein N-phospho-L-histidine.</text>
        <dbReference type="EC" id="2.7.13.3"/>
    </reaction>
</comment>
<dbReference type="SMART" id="SM00304">
    <property type="entry name" value="HAMP"/>
    <property type="match status" value="1"/>
</dbReference>
<evidence type="ECO:0000256" key="5">
    <source>
        <dbReference type="ARBA" id="ARBA00022553"/>
    </source>
</evidence>
<evidence type="ECO:0000256" key="6">
    <source>
        <dbReference type="ARBA" id="ARBA00022679"/>
    </source>
</evidence>
<keyword evidence="11 14" id="KW-1133">Transmembrane helix</keyword>
<keyword evidence="9 17" id="KW-0418">Kinase</keyword>
<dbReference type="InterPro" id="IPR003661">
    <property type="entry name" value="HisK_dim/P_dom"/>
</dbReference>
<feature type="domain" description="HAMP" evidence="16">
    <location>
        <begin position="316"/>
        <end position="368"/>
    </location>
</feature>
<dbReference type="RefSeq" id="WP_104838455.1">
    <property type="nucleotide sequence ID" value="NZ_CP026606.1"/>
</dbReference>
<evidence type="ECO:0000313" key="19">
    <source>
        <dbReference type="Proteomes" id="UP000239462"/>
    </source>
</evidence>
<dbReference type="GO" id="GO:0005886">
    <property type="term" value="C:plasma membrane"/>
    <property type="evidence" value="ECO:0007669"/>
    <property type="project" value="UniProtKB-SubCell"/>
</dbReference>
<keyword evidence="6 17" id="KW-0808">Transferase</keyword>
<protein>
    <recommendedName>
        <fullName evidence="3">histidine kinase</fullName>
        <ecNumber evidence="3">2.7.13.3</ecNumber>
    </recommendedName>
</protein>
<dbReference type="SMART" id="SM00388">
    <property type="entry name" value="HisKA"/>
    <property type="match status" value="1"/>
</dbReference>
<keyword evidence="4" id="KW-1003">Cell membrane</keyword>
<dbReference type="Pfam" id="PF17202">
    <property type="entry name" value="sCache_3_3"/>
    <property type="match status" value="1"/>
</dbReference>
<dbReference type="CDD" id="cd00075">
    <property type="entry name" value="HATPase"/>
    <property type="match status" value="1"/>
</dbReference>
<dbReference type="InterPro" id="IPR003660">
    <property type="entry name" value="HAMP_dom"/>
</dbReference>
<evidence type="ECO:0000256" key="10">
    <source>
        <dbReference type="ARBA" id="ARBA00022840"/>
    </source>
</evidence>
<evidence type="ECO:0000259" key="15">
    <source>
        <dbReference type="PROSITE" id="PS50109"/>
    </source>
</evidence>
<evidence type="ECO:0000256" key="9">
    <source>
        <dbReference type="ARBA" id="ARBA00022777"/>
    </source>
</evidence>
<dbReference type="Proteomes" id="UP000239462">
    <property type="component" value="Chromosome"/>
</dbReference>
<dbReference type="GeneID" id="36102808"/>
<dbReference type="CDD" id="cd18773">
    <property type="entry name" value="PDC1_HK_sensor"/>
    <property type="match status" value="1"/>
</dbReference>
<dbReference type="PROSITE" id="PS50109">
    <property type="entry name" value="HIS_KIN"/>
    <property type="match status" value="1"/>
</dbReference>
<evidence type="ECO:0000256" key="7">
    <source>
        <dbReference type="ARBA" id="ARBA00022692"/>
    </source>
</evidence>
<comment type="subcellular location">
    <subcellularLocation>
        <location evidence="2">Cell membrane</location>
        <topology evidence="2">Multi-pass membrane protein</topology>
    </subcellularLocation>
</comment>
<gene>
    <name evidence="17" type="primary">walK</name>
    <name evidence="18" type="ORF">HNP96_000407</name>
    <name evidence="17" type="ORF">MMJJ_17250</name>
</gene>
<dbReference type="CDD" id="cd06225">
    <property type="entry name" value="HAMP"/>
    <property type="match status" value="1"/>
</dbReference>
<accession>A0A2L1CDF2</accession>
<evidence type="ECO:0000256" key="8">
    <source>
        <dbReference type="ARBA" id="ARBA00022741"/>
    </source>
</evidence>
<evidence type="ECO:0000256" key="13">
    <source>
        <dbReference type="ARBA" id="ARBA00023136"/>
    </source>
</evidence>
<dbReference type="InterPro" id="IPR036890">
    <property type="entry name" value="HATPase_C_sf"/>
</dbReference>
<dbReference type="EMBL" id="CP026606">
    <property type="protein sequence ID" value="AVB77096.1"/>
    <property type="molecule type" value="Genomic_DNA"/>
</dbReference>
<dbReference type="PANTHER" id="PTHR45528">
    <property type="entry name" value="SENSOR HISTIDINE KINASE CPXA"/>
    <property type="match status" value="1"/>
</dbReference>
<evidence type="ECO:0000256" key="3">
    <source>
        <dbReference type="ARBA" id="ARBA00012438"/>
    </source>
</evidence>
<evidence type="ECO:0000256" key="2">
    <source>
        <dbReference type="ARBA" id="ARBA00004651"/>
    </source>
</evidence>
<organism evidence="17 19">
    <name type="scientific">Methanococcus maripaludis</name>
    <name type="common">Methanococcus deltae</name>
    <dbReference type="NCBI Taxonomy" id="39152"/>
    <lineage>
        <taxon>Archaea</taxon>
        <taxon>Methanobacteriati</taxon>
        <taxon>Methanobacteriota</taxon>
        <taxon>Methanomada group</taxon>
        <taxon>Methanococci</taxon>
        <taxon>Methanococcales</taxon>
        <taxon>Methanococcaceae</taxon>
        <taxon>Methanococcus</taxon>
    </lineage>
</organism>
<keyword evidence="10" id="KW-0067">ATP-binding</keyword>
<evidence type="ECO:0000259" key="16">
    <source>
        <dbReference type="PROSITE" id="PS50885"/>
    </source>
</evidence>
<dbReference type="InterPro" id="IPR033463">
    <property type="entry name" value="sCache_3"/>
</dbReference>
<name>A0A2L1CDF2_METMI</name>
<dbReference type="KEGG" id="mmad:MMJJ_17250"/>
<evidence type="ECO:0000256" key="14">
    <source>
        <dbReference type="SAM" id="Phobius"/>
    </source>
</evidence>
<dbReference type="InterPro" id="IPR036097">
    <property type="entry name" value="HisK_dim/P_sf"/>
</dbReference>
<evidence type="ECO:0000313" key="18">
    <source>
        <dbReference type="EMBL" id="MBB6496386.1"/>
    </source>
</evidence>
<dbReference type="PROSITE" id="PS50885">
    <property type="entry name" value="HAMP"/>
    <property type="match status" value="1"/>
</dbReference>
<dbReference type="PRINTS" id="PR00344">
    <property type="entry name" value="BCTRLSENSOR"/>
</dbReference>
<feature type="transmembrane region" description="Helical" evidence="14">
    <location>
        <begin position="296"/>
        <end position="314"/>
    </location>
</feature>
<dbReference type="EMBL" id="JACHED010000001">
    <property type="protein sequence ID" value="MBB6496386.1"/>
    <property type="molecule type" value="Genomic_DNA"/>
</dbReference>
<dbReference type="GO" id="GO:0005524">
    <property type="term" value="F:ATP binding"/>
    <property type="evidence" value="ECO:0007669"/>
    <property type="project" value="UniProtKB-KW"/>
</dbReference>
<keyword evidence="5" id="KW-0597">Phosphoprotein</keyword>
<keyword evidence="12" id="KW-0902">Two-component regulatory system</keyword>
<dbReference type="GO" id="GO:0000155">
    <property type="term" value="F:phosphorelay sensor kinase activity"/>
    <property type="evidence" value="ECO:0007669"/>
    <property type="project" value="InterPro"/>
</dbReference>
<dbReference type="PANTHER" id="PTHR45528:SF1">
    <property type="entry name" value="SENSOR HISTIDINE KINASE CPXA"/>
    <property type="match status" value="1"/>
</dbReference>
<dbReference type="Pfam" id="PF00512">
    <property type="entry name" value="HisKA"/>
    <property type="match status" value="1"/>
</dbReference>
<evidence type="ECO:0000313" key="20">
    <source>
        <dbReference type="Proteomes" id="UP000590564"/>
    </source>
</evidence>